<dbReference type="InterPro" id="IPR000627">
    <property type="entry name" value="Intradiol_dOase_C"/>
</dbReference>
<keyword evidence="3" id="KW-0479">Metal-binding</keyword>
<evidence type="ECO:0000259" key="7">
    <source>
        <dbReference type="PROSITE" id="PS00083"/>
    </source>
</evidence>
<dbReference type="GO" id="GO:0009712">
    <property type="term" value="P:catechol-containing compound metabolic process"/>
    <property type="evidence" value="ECO:0007669"/>
    <property type="project" value="InterPro"/>
</dbReference>
<dbReference type="InterPro" id="IPR039390">
    <property type="entry name" value="1_2-HQD/HQD"/>
</dbReference>
<dbReference type="GO" id="GO:0008199">
    <property type="term" value="F:ferric iron binding"/>
    <property type="evidence" value="ECO:0007669"/>
    <property type="project" value="InterPro"/>
</dbReference>
<geneLocation type="plasmid" evidence="10"/>
<keyword evidence="9" id="KW-0614">Plasmid</keyword>
<dbReference type="Proteomes" id="UP001462961">
    <property type="component" value="Unassembled WGS sequence"/>
</dbReference>
<dbReference type="Proteomes" id="UP000509548">
    <property type="component" value="Plasmid unnamed"/>
</dbReference>
<dbReference type="Pfam" id="PF04444">
    <property type="entry name" value="Dioxygenase_N"/>
    <property type="match status" value="1"/>
</dbReference>
<reference evidence="8 11" key="3">
    <citation type="submission" date="2024-01" db="EMBL/GenBank/DDBJ databases">
        <title>The diversity of rhizobia nodulating Mimosa spp. in eleven states of Brazil covering several biomes is determined by host plant, location, and edaphic factors.</title>
        <authorList>
            <person name="Rouws L."/>
            <person name="Barauna A."/>
            <person name="Beukes C."/>
            <person name="De Faria S.M."/>
            <person name="Gross E."/>
            <person name="Dos Reis Junior F.B."/>
            <person name="Simon M."/>
            <person name="Maluk M."/>
            <person name="Odee D.W."/>
            <person name="Kenicer G."/>
            <person name="Young J.P.W."/>
            <person name="Reis V.M."/>
            <person name="Zilli J."/>
            <person name="James E.K."/>
        </authorList>
    </citation>
    <scope>NUCLEOTIDE SEQUENCE [LARGE SCALE GENOMIC DNA]</scope>
    <source>
        <strain evidence="8 11">JHI1651</strain>
    </source>
</reference>
<feature type="domain" description="Intradiol ring-cleavage dioxygenases" evidence="7">
    <location>
        <begin position="129"/>
        <end position="157"/>
    </location>
</feature>
<dbReference type="EMBL" id="CP015960">
    <property type="protein sequence ID" value="QLB67486.1"/>
    <property type="molecule type" value="Genomic_DNA"/>
</dbReference>
<keyword evidence="5" id="KW-0560">Oxidoreductase</keyword>
<name>A0A9Q6WRB0_9BURK</name>
<geneLocation type="plasmid" evidence="9">
    <name>unnamed</name>
</geneLocation>
<evidence type="ECO:0000256" key="1">
    <source>
        <dbReference type="ARBA" id="ARBA00001965"/>
    </source>
</evidence>
<evidence type="ECO:0000256" key="5">
    <source>
        <dbReference type="ARBA" id="ARBA00023002"/>
    </source>
</evidence>
<dbReference type="GO" id="GO:0018576">
    <property type="term" value="F:catechol 1,2-dioxygenase activity"/>
    <property type="evidence" value="ECO:0007669"/>
    <property type="project" value="InterPro"/>
</dbReference>
<accession>A0A9Q6WRB0</accession>
<dbReference type="InterPro" id="IPR007535">
    <property type="entry name" value="Catechol_dOase_N"/>
</dbReference>
<dbReference type="EMBL" id="JAYLVJ010000007">
    <property type="protein sequence ID" value="MEO1753789.1"/>
    <property type="molecule type" value="Genomic_DNA"/>
</dbReference>
<protein>
    <submittedName>
        <fullName evidence="9">Hydroxyquinol 1,2-dioxygenase</fullName>
    </submittedName>
    <submittedName>
        <fullName evidence="8">Intradiol ring-cleavage dioxygenase</fullName>
    </submittedName>
</protein>
<dbReference type="Gene3D" id="2.60.130.10">
    <property type="entry name" value="Aromatic compound dioxygenase"/>
    <property type="match status" value="1"/>
</dbReference>
<evidence type="ECO:0000313" key="8">
    <source>
        <dbReference type="EMBL" id="MEO1753789.1"/>
    </source>
</evidence>
<evidence type="ECO:0000256" key="3">
    <source>
        <dbReference type="ARBA" id="ARBA00022723"/>
    </source>
</evidence>
<evidence type="ECO:0000313" key="10">
    <source>
        <dbReference type="Proteomes" id="UP000509548"/>
    </source>
</evidence>
<dbReference type="Pfam" id="PF00775">
    <property type="entry name" value="Dioxygenase_C"/>
    <property type="match status" value="1"/>
</dbReference>
<dbReference type="AlphaFoldDB" id="A0A9Q6WRB0"/>
<dbReference type="PANTHER" id="PTHR33711:SF7">
    <property type="entry name" value="INTRADIOL RING-CLEAVAGE DIOXYGENASES DOMAIN-CONTAINING PROTEIN-RELATED"/>
    <property type="match status" value="1"/>
</dbReference>
<comment type="cofactor">
    <cofactor evidence="1">
        <name>Fe(3+)</name>
        <dbReference type="ChEBI" id="CHEBI:29034"/>
    </cofactor>
</comment>
<dbReference type="SUPFAM" id="SSF49482">
    <property type="entry name" value="Aromatic compound dioxygenase"/>
    <property type="match status" value="1"/>
</dbReference>
<reference evidence="9 10" key="1">
    <citation type="journal article" date="2014" name="Genome Announc.">
        <title>Draft Genome Sequence of the Haloacid-Degrading Burkholderia caribensis Strain MBA4.</title>
        <authorList>
            <person name="Pan Y."/>
            <person name="Kong K.F."/>
            <person name="Tsang J.S."/>
        </authorList>
    </citation>
    <scope>NUCLEOTIDE SEQUENCE [LARGE SCALE GENOMIC DNA]</scope>
    <source>
        <strain evidence="9 10">852011</strain>
    </source>
</reference>
<evidence type="ECO:0000313" key="9">
    <source>
        <dbReference type="EMBL" id="QLB67486.1"/>
    </source>
</evidence>
<gene>
    <name evidence="9" type="ORF">A9O66_34230</name>
    <name evidence="8" type="ORF">VOI32_07630</name>
</gene>
<dbReference type="RefSeq" id="WP_107201170.1">
    <property type="nucleotide sequence ID" value="NZ_CADFFV010000006.1"/>
</dbReference>
<keyword evidence="11" id="KW-1185">Reference proteome</keyword>
<dbReference type="CDD" id="cd03461">
    <property type="entry name" value="1_2-HQD"/>
    <property type="match status" value="1"/>
</dbReference>
<evidence type="ECO:0000256" key="2">
    <source>
        <dbReference type="ARBA" id="ARBA00007825"/>
    </source>
</evidence>
<dbReference type="PANTHER" id="PTHR33711">
    <property type="entry name" value="DIOXYGENASE, PUTATIVE (AFU_ORTHOLOGUE AFUA_2G02910)-RELATED"/>
    <property type="match status" value="1"/>
</dbReference>
<reference evidence="9" key="2">
    <citation type="submission" date="2016-06" db="EMBL/GenBank/DDBJ databases">
        <authorList>
            <person name="Huang P."/>
            <person name="Jiang X."/>
            <person name="Liu X."/>
        </authorList>
    </citation>
    <scope>NUCLEOTIDE SEQUENCE</scope>
    <source>
        <strain evidence="9">852011</strain>
        <plasmid evidence="9">unnamed</plasmid>
    </source>
</reference>
<dbReference type="InterPro" id="IPR050770">
    <property type="entry name" value="Intradiol_RC_Dioxygenase"/>
</dbReference>
<proteinExistence type="inferred from homology"/>
<organism evidence="9 10">
    <name type="scientific">Paraburkholderia caribensis</name>
    <dbReference type="NCBI Taxonomy" id="75105"/>
    <lineage>
        <taxon>Bacteria</taxon>
        <taxon>Pseudomonadati</taxon>
        <taxon>Pseudomonadota</taxon>
        <taxon>Betaproteobacteria</taxon>
        <taxon>Burkholderiales</taxon>
        <taxon>Burkholderiaceae</taxon>
        <taxon>Paraburkholderia</taxon>
    </lineage>
</organism>
<keyword evidence="4 8" id="KW-0223">Dioxygenase</keyword>
<dbReference type="InterPro" id="IPR015889">
    <property type="entry name" value="Intradiol_dOase_core"/>
</dbReference>
<evidence type="ECO:0000256" key="6">
    <source>
        <dbReference type="ARBA" id="ARBA00023004"/>
    </source>
</evidence>
<evidence type="ECO:0000313" key="11">
    <source>
        <dbReference type="Proteomes" id="UP001462961"/>
    </source>
</evidence>
<comment type="similarity">
    <text evidence="2">Belongs to the intradiol ring-cleavage dioxygenase family.</text>
</comment>
<sequence>MRNINEDTITQAVIASMSHCDDERLRTVMTSLVQHLHAFARDVKLTEDEWFHAIRFLTEAGHITDDRRQEFVLLSDTLGLSMLVTTQNHRKPAACTEATVLGPFFVAGAPEYAPGDDIANGAAGAPCFVSGSVVGIDGEPVSGAQLDVWQSDEHGFYDVQHDADPTGRIEPQARGRLRTAADGTFHFRSILAQAYPIPHDGPVGRMLDALGRHPWRPAHLHFWIQADGYEPLITHVFRNGDRYLDSDAVFGVRSSLVVDWNRHEAGIAPDSTRMDVPFYTLDYRFVLNPRKPANPQGDNK</sequence>
<keyword evidence="6" id="KW-0408">Iron</keyword>
<evidence type="ECO:0000256" key="4">
    <source>
        <dbReference type="ARBA" id="ARBA00022964"/>
    </source>
</evidence>
<dbReference type="PROSITE" id="PS00083">
    <property type="entry name" value="INTRADIOL_DIOXYGENAS"/>
    <property type="match status" value="1"/>
</dbReference>